<protein>
    <recommendedName>
        <fullName evidence="9">Magnesium transporter CorA family protein</fullName>
    </recommendedName>
</protein>
<feature type="region of interest" description="Disordered" evidence="5">
    <location>
        <begin position="27"/>
        <end position="46"/>
    </location>
</feature>
<dbReference type="InterPro" id="IPR002523">
    <property type="entry name" value="MgTranspt_CorA/ZnTranspt_ZntB"/>
</dbReference>
<sequence length="281" mass="31312">MEPIIRENRGRLGERGRGRVFLDRKPLTLHPRPMTGPTKPESSPVPKMWALPEAIRARLGRDAGPQRAIFEESHLLLILHKPPLPDQHERTPAFFWRSPTGEWRCTEGRGGLTSLLELLETYEKKVLELESLEGKASRAQDFHSLLEELAPILRASRGLHRALQQARELVKTDRDLITLRDQAAAIERSADLLLQDAQFGLNFTVARQSEAQSEAAHKMAGTAHRLNIIAALFLPITAIASIFGMEIRSGLADTPTNFTLILMVGVALGVVVTLLVNQRKV</sequence>
<evidence type="ECO:0008006" key="9">
    <source>
        <dbReference type="Google" id="ProtNLM"/>
    </source>
</evidence>
<evidence type="ECO:0000313" key="8">
    <source>
        <dbReference type="Proteomes" id="UP000306196"/>
    </source>
</evidence>
<evidence type="ECO:0000256" key="3">
    <source>
        <dbReference type="ARBA" id="ARBA00022989"/>
    </source>
</evidence>
<keyword evidence="8" id="KW-1185">Reference proteome</keyword>
<organism evidence="7 8">
    <name type="scientific">Phragmitibacter flavus</name>
    <dbReference type="NCBI Taxonomy" id="2576071"/>
    <lineage>
        <taxon>Bacteria</taxon>
        <taxon>Pseudomonadati</taxon>
        <taxon>Verrucomicrobiota</taxon>
        <taxon>Verrucomicrobiia</taxon>
        <taxon>Verrucomicrobiales</taxon>
        <taxon>Verrucomicrobiaceae</taxon>
        <taxon>Phragmitibacter</taxon>
    </lineage>
</organism>
<keyword evidence="2 6" id="KW-0812">Transmembrane</keyword>
<keyword evidence="4 6" id="KW-0472">Membrane</keyword>
<dbReference type="Pfam" id="PF01544">
    <property type="entry name" value="CorA"/>
    <property type="match status" value="1"/>
</dbReference>
<feature type="transmembrane region" description="Helical" evidence="6">
    <location>
        <begin position="257"/>
        <end position="276"/>
    </location>
</feature>
<dbReference type="OrthoDB" id="192288at2"/>
<dbReference type="Gene3D" id="1.20.58.340">
    <property type="entry name" value="Magnesium transport protein CorA, transmembrane region"/>
    <property type="match status" value="1"/>
</dbReference>
<dbReference type="GO" id="GO:0016020">
    <property type="term" value="C:membrane"/>
    <property type="evidence" value="ECO:0007669"/>
    <property type="project" value="UniProtKB-SubCell"/>
</dbReference>
<proteinExistence type="predicted"/>
<evidence type="ECO:0000256" key="1">
    <source>
        <dbReference type="ARBA" id="ARBA00004141"/>
    </source>
</evidence>
<reference evidence="7 8" key="1">
    <citation type="submission" date="2019-05" db="EMBL/GenBank/DDBJ databases">
        <title>Verrucobacter flavum gen. nov., sp. nov. a new member of the family Verrucomicrobiaceae.</title>
        <authorList>
            <person name="Szuroczki S."/>
            <person name="Abbaszade G."/>
            <person name="Szabo A."/>
            <person name="Felfoldi T."/>
            <person name="Schumann P."/>
            <person name="Boka K."/>
            <person name="Keki Z."/>
            <person name="Toumi M."/>
            <person name="Toth E."/>
        </authorList>
    </citation>
    <scope>NUCLEOTIDE SEQUENCE [LARGE SCALE GENOMIC DNA]</scope>
    <source>
        <strain evidence="7 8">MG-N-17</strain>
    </source>
</reference>
<evidence type="ECO:0000256" key="5">
    <source>
        <dbReference type="SAM" id="MobiDB-lite"/>
    </source>
</evidence>
<comment type="caution">
    <text evidence="7">The sequence shown here is derived from an EMBL/GenBank/DDBJ whole genome shotgun (WGS) entry which is preliminary data.</text>
</comment>
<comment type="subcellular location">
    <subcellularLocation>
        <location evidence="1">Membrane</location>
        <topology evidence="1">Multi-pass membrane protein</topology>
    </subcellularLocation>
</comment>
<dbReference type="EMBL" id="VAUV01000003">
    <property type="protein sequence ID" value="TLD72028.1"/>
    <property type="molecule type" value="Genomic_DNA"/>
</dbReference>
<name>A0A5R8KI96_9BACT</name>
<keyword evidence="3 6" id="KW-1133">Transmembrane helix</keyword>
<dbReference type="SUPFAM" id="SSF144083">
    <property type="entry name" value="Magnesium transport protein CorA, transmembrane region"/>
    <property type="match status" value="1"/>
</dbReference>
<gene>
    <name evidence="7" type="ORF">FEM03_04705</name>
</gene>
<evidence type="ECO:0000256" key="4">
    <source>
        <dbReference type="ARBA" id="ARBA00023136"/>
    </source>
</evidence>
<evidence type="ECO:0000256" key="2">
    <source>
        <dbReference type="ARBA" id="ARBA00022692"/>
    </source>
</evidence>
<dbReference type="InterPro" id="IPR045863">
    <property type="entry name" value="CorA_TM1_TM2"/>
</dbReference>
<evidence type="ECO:0000256" key="6">
    <source>
        <dbReference type="SAM" id="Phobius"/>
    </source>
</evidence>
<dbReference type="GO" id="GO:0046873">
    <property type="term" value="F:metal ion transmembrane transporter activity"/>
    <property type="evidence" value="ECO:0007669"/>
    <property type="project" value="InterPro"/>
</dbReference>
<accession>A0A5R8KI96</accession>
<dbReference type="AlphaFoldDB" id="A0A5R8KI96"/>
<dbReference type="Proteomes" id="UP000306196">
    <property type="component" value="Unassembled WGS sequence"/>
</dbReference>
<evidence type="ECO:0000313" key="7">
    <source>
        <dbReference type="EMBL" id="TLD72028.1"/>
    </source>
</evidence>
<feature type="transmembrane region" description="Helical" evidence="6">
    <location>
        <begin position="226"/>
        <end position="245"/>
    </location>
</feature>